<dbReference type="RefSeq" id="WP_146488568.1">
    <property type="nucleotide sequence ID" value="NZ_VIGX01000015.1"/>
</dbReference>
<proteinExistence type="predicted"/>
<accession>A0A5C5RXN0</accession>
<gene>
    <name evidence="1" type="ORF">FK530_19085</name>
</gene>
<comment type="caution">
    <text evidence="1">The sequence shown here is derived from an EMBL/GenBank/DDBJ whole genome shotgun (WGS) entry which is preliminary data.</text>
</comment>
<name>A0A5C5RXN0_9ACTN</name>
<evidence type="ECO:0000313" key="2">
    <source>
        <dbReference type="Proteomes" id="UP000319375"/>
    </source>
</evidence>
<dbReference type="InterPro" id="IPR057369">
    <property type="entry name" value="VG15"/>
</dbReference>
<keyword evidence="2" id="KW-1185">Reference proteome</keyword>
<dbReference type="EMBL" id="VIGX01000015">
    <property type="protein sequence ID" value="TWS27253.1"/>
    <property type="molecule type" value="Genomic_DNA"/>
</dbReference>
<dbReference type="AlphaFoldDB" id="A0A5C5RXN0"/>
<protein>
    <recommendedName>
        <fullName evidence="3">Phage head morphogenesis domain-containing protein</fullName>
    </recommendedName>
</protein>
<sequence length="222" mass="24107">MTTPTELRSSLIRLSDNAEADLAALWAKLDAATVSDAMFEVMPALVADYGDAAATLTAEWYEAYRAAINVAGAYSASLTTIDLGANALAGWAVDLARINWDTALAQISGGLVKRVMTASRQTIVDNTDQDPRTAGWMRVGRPQCGWCAMLISRGDVYRSRETADFAAHDNCKCACSPAWDQSQITSVRREFVPTARRRSEKATEADRARAKAWIAKNLPVTS</sequence>
<dbReference type="OrthoDB" id="3194844at2"/>
<dbReference type="Pfam" id="PF25310">
    <property type="entry name" value="VG15"/>
    <property type="match status" value="1"/>
</dbReference>
<reference evidence="1 2" key="1">
    <citation type="submission" date="2019-06" db="EMBL/GenBank/DDBJ databases">
        <title>Tsukamurella conjunctivitidis sp. nov., Tsukamurella assacharolytica sp. nov. and Tsukamurella sputae sp. nov. isolated from patients with conjunctivitis, bacteraemia (lymphoma) and respiratory infection (sputum) in Hong Kong.</title>
        <authorList>
            <person name="Teng J.L.L."/>
            <person name="Lee H.H."/>
            <person name="Fong J.Y.H."/>
            <person name="Fok K.M.N."/>
            <person name="Lau S.K.P."/>
            <person name="Woo P.C.Y."/>
        </authorList>
    </citation>
    <scope>NUCLEOTIDE SEQUENCE [LARGE SCALE GENOMIC DNA]</scope>
    <source>
        <strain evidence="1 2">HKU72</strain>
    </source>
</reference>
<evidence type="ECO:0008006" key="3">
    <source>
        <dbReference type="Google" id="ProtNLM"/>
    </source>
</evidence>
<evidence type="ECO:0000313" key="1">
    <source>
        <dbReference type="EMBL" id="TWS27253.1"/>
    </source>
</evidence>
<organism evidence="1 2">
    <name type="scientific">Tsukamurella conjunctivitidis</name>
    <dbReference type="NCBI Taxonomy" id="2592068"/>
    <lineage>
        <taxon>Bacteria</taxon>
        <taxon>Bacillati</taxon>
        <taxon>Actinomycetota</taxon>
        <taxon>Actinomycetes</taxon>
        <taxon>Mycobacteriales</taxon>
        <taxon>Tsukamurellaceae</taxon>
        <taxon>Tsukamurella</taxon>
    </lineage>
</organism>
<dbReference type="Proteomes" id="UP000319375">
    <property type="component" value="Unassembled WGS sequence"/>
</dbReference>